<dbReference type="PANTHER" id="PTHR10837:SF8">
    <property type="entry name" value="PROTEIN-ARGININE DEIMINASE"/>
    <property type="match status" value="1"/>
</dbReference>
<feature type="signal peptide" evidence="2">
    <location>
        <begin position="1"/>
        <end position="15"/>
    </location>
</feature>
<feature type="region of interest" description="Disordered" evidence="1">
    <location>
        <begin position="610"/>
        <end position="640"/>
    </location>
</feature>
<gene>
    <name evidence="4" type="ORF">MHUMG1_10177</name>
</gene>
<dbReference type="GO" id="GO:0005737">
    <property type="term" value="C:cytoplasm"/>
    <property type="evidence" value="ECO:0007669"/>
    <property type="project" value="InterPro"/>
</dbReference>
<evidence type="ECO:0000313" key="5">
    <source>
        <dbReference type="Proteomes" id="UP000764110"/>
    </source>
</evidence>
<evidence type="ECO:0000313" key="4">
    <source>
        <dbReference type="EMBL" id="KAH0592127.1"/>
    </source>
</evidence>
<organism evidence="4 5">
    <name type="scientific">Metarhizium humberi</name>
    <dbReference type="NCBI Taxonomy" id="2596975"/>
    <lineage>
        <taxon>Eukaryota</taxon>
        <taxon>Fungi</taxon>
        <taxon>Dikarya</taxon>
        <taxon>Ascomycota</taxon>
        <taxon>Pezizomycotina</taxon>
        <taxon>Sordariomycetes</taxon>
        <taxon>Hypocreomycetidae</taxon>
        <taxon>Hypocreales</taxon>
        <taxon>Clavicipitaceae</taxon>
        <taxon>Metarhizium</taxon>
    </lineage>
</organism>
<feature type="region of interest" description="Disordered" evidence="1">
    <location>
        <begin position="132"/>
        <end position="151"/>
    </location>
</feature>
<dbReference type="EMBL" id="JACEFI010000037">
    <property type="protein sequence ID" value="KAH0592127.1"/>
    <property type="molecule type" value="Genomic_DNA"/>
</dbReference>
<protein>
    <recommendedName>
        <fullName evidence="3">Protein-arginine deiminase C-terminal domain-containing protein</fullName>
    </recommendedName>
</protein>
<dbReference type="Gene3D" id="3.75.10.10">
    <property type="entry name" value="L-arginine/glycine Amidinotransferase, Chain A"/>
    <property type="match status" value="1"/>
</dbReference>
<dbReference type="GO" id="GO:0004668">
    <property type="term" value="F:protein-arginine deiminase activity"/>
    <property type="evidence" value="ECO:0007669"/>
    <property type="project" value="InterPro"/>
</dbReference>
<evidence type="ECO:0000256" key="2">
    <source>
        <dbReference type="SAM" id="SignalP"/>
    </source>
</evidence>
<dbReference type="SUPFAM" id="SSF110083">
    <property type="entry name" value="Peptidylarginine deiminase Pad4, middle domain"/>
    <property type="match status" value="1"/>
</dbReference>
<keyword evidence="5" id="KW-1185">Reference proteome</keyword>
<reference evidence="4 5" key="1">
    <citation type="submission" date="2020-07" db="EMBL/GenBank/DDBJ databases">
        <title>Metarhizium humberi genome.</title>
        <authorList>
            <person name="Lysoe E."/>
        </authorList>
    </citation>
    <scope>NUCLEOTIDE SEQUENCE [LARGE SCALE GENOMIC DNA]</scope>
    <source>
        <strain evidence="4 5">ESALQ1638</strain>
    </source>
</reference>
<dbReference type="Pfam" id="PF03068">
    <property type="entry name" value="PAD"/>
    <property type="match status" value="1"/>
</dbReference>
<dbReference type="InterPro" id="IPR004303">
    <property type="entry name" value="PAD"/>
</dbReference>
<dbReference type="SUPFAM" id="SSF55909">
    <property type="entry name" value="Pentein"/>
    <property type="match status" value="1"/>
</dbReference>
<dbReference type="InterPro" id="IPR036556">
    <property type="entry name" value="PAD_central_sf"/>
</dbReference>
<dbReference type="PANTHER" id="PTHR10837">
    <property type="entry name" value="PEPTIDYLARGININE DEIMINASE"/>
    <property type="match status" value="1"/>
</dbReference>
<dbReference type="GO" id="GO:0005509">
    <property type="term" value="F:calcium ion binding"/>
    <property type="evidence" value="ECO:0007669"/>
    <property type="project" value="InterPro"/>
</dbReference>
<proteinExistence type="predicted"/>
<feature type="region of interest" description="Disordered" evidence="1">
    <location>
        <begin position="15"/>
        <end position="59"/>
    </location>
</feature>
<comment type="caution">
    <text evidence="4">The sequence shown here is derived from an EMBL/GenBank/DDBJ whole genome shotgun (WGS) entry which is preliminary data.</text>
</comment>
<feature type="domain" description="Protein-arginine deiminase C-terminal" evidence="3">
    <location>
        <begin position="300"/>
        <end position="766"/>
    </location>
</feature>
<dbReference type="InterPro" id="IPR013530">
    <property type="entry name" value="PAD_C"/>
</dbReference>
<evidence type="ECO:0000256" key="1">
    <source>
        <dbReference type="SAM" id="MobiDB-lite"/>
    </source>
</evidence>
<feature type="chain" id="PRO_5040245346" description="Protein-arginine deiminase C-terminal domain-containing protein" evidence="2">
    <location>
        <begin position="16"/>
        <end position="766"/>
    </location>
</feature>
<name>A0A9P8S2Y3_9HYPO</name>
<dbReference type="AlphaFoldDB" id="A0A9P8S2Y3"/>
<sequence>MRLAFLVAALPLTGAIPQGPPGKRAEAPDPISHNLKNDGAVNHPEDEPLAAPHQPSTPVPATIGSFRVTILADSNRDGKVDVTGNTDLAGKETWTAESGALFLANIVDTDQRCSSQITGSCASKLGDIFPKTSLPKSPRLDPELAAKKRNRKEKSDSEWLKVLSESDKATYNEYLKKLGEFWDAPKEVNDLRISECHDSSDDVLRNSLYLAPLRTVPNPGLSDSATGSITVFDETAASKVRLFYKAGGQWTFITPNYTFQALDLKAGLELGIDARDVRRPGGWDGRVTVEFRVKDGEREAKDSVALRVAPVLTQHHGQSAEQLLTASGYPRLAGFVKDLGEMSSTAGLKKPLYIFENSECIFSSGLDIWSQDFFEPGYMSIPGPSGLVSIRIMIRSAQADRPAGRKVFQELRSNTVGALQTPGRGGTLDSLGNLETIPPYTYNGKSYAAGRTVMGSAGRKKPYMMAFLEAQETQAPIELDTSWLKVKHTDEFIQFLPVQSKRGWVMMVNNPRAGLEILQKAQLAGHGKLIAVSRPRSDLDPPKWRVTNTINDVLNTPNFAGFQDACASNIEKSVNAIKRETGITDAEIIRIPSLYQVYDREVWQYGQEADRNKRRQIRGRVPAQETRESGEQQGQRLADVPEEDVGTKILNALEAGTPPRVLEQQPANIPARSLKGRQEEANGEAAALYPSTINSVVLGNRQILAPNPWGPVIDGQDVLSAAVNAAYAKANYTVRYIDDWFTHYTTYGDVHCASNVIREIPTAKWW</sequence>
<evidence type="ECO:0000259" key="3">
    <source>
        <dbReference type="Pfam" id="PF03068"/>
    </source>
</evidence>
<keyword evidence="2" id="KW-0732">Signal</keyword>
<dbReference type="Proteomes" id="UP000764110">
    <property type="component" value="Unassembled WGS sequence"/>
</dbReference>
<accession>A0A9P8S2Y3</accession>